<dbReference type="RefSeq" id="WP_091714047.1">
    <property type="nucleotide sequence ID" value="NZ_FOSH01000010.1"/>
</dbReference>
<dbReference type="Pfam" id="PF13181">
    <property type="entry name" value="TPR_8"/>
    <property type="match status" value="1"/>
</dbReference>
<feature type="chain" id="PRO_5011435965" evidence="1">
    <location>
        <begin position="20"/>
        <end position="220"/>
    </location>
</feature>
<organism evidence="2 3">
    <name type="scientific">Methylophaga sulfidovorans</name>
    <dbReference type="NCBI Taxonomy" id="45496"/>
    <lineage>
        <taxon>Bacteria</taxon>
        <taxon>Pseudomonadati</taxon>
        <taxon>Pseudomonadota</taxon>
        <taxon>Gammaproteobacteria</taxon>
        <taxon>Thiotrichales</taxon>
        <taxon>Piscirickettsiaceae</taxon>
        <taxon>Methylophaga</taxon>
    </lineage>
</organism>
<name>A0A1I3ZBI2_9GAMM</name>
<accession>A0A1I3ZBI2</accession>
<feature type="signal peptide" evidence="1">
    <location>
        <begin position="1"/>
        <end position="19"/>
    </location>
</feature>
<dbReference type="OrthoDB" id="9812424at2"/>
<evidence type="ECO:0000313" key="2">
    <source>
        <dbReference type="EMBL" id="SFK41372.1"/>
    </source>
</evidence>
<dbReference type="STRING" id="45496.SAMN04488079_11069"/>
<dbReference type="SUPFAM" id="SSF48452">
    <property type="entry name" value="TPR-like"/>
    <property type="match status" value="1"/>
</dbReference>
<reference evidence="3" key="1">
    <citation type="submission" date="2016-10" db="EMBL/GenBank/DDBJ databases">
        <authorList>
            <person name="Varghese N."/>
            <person name="Submissions S."/>
        </authorList>
    </citation>
    <scope>NUCLEOTIDE SEQUENCE [LARGE SCALE GENOMIC DNA]</scope>
    <source>
        <strain evidence="3">DSM 11578</strain>
    </source>
</reference>
<dbReference type="InterPro" id="IPR019734">
    <property type="entry name" value="TPR_rpt"/>
</dbReference>
<sequence length="220" mass="24147">MKAYIFSMILGLVSLPVCADVMQSVTDLQHDWAKVNYTLTGDAQEKAFKSLVEKANAVVKQYPDAAESHIWRGIIESSYAGAKGGLGALSLAKAAKADLEQAMKLDDKAMDGSAYTSLGTLYSKVPGWPIGFGDDDKAETMLKKALTINPAGIDSNYFYAQYLIDNNHYKEAETYLLKAQQAPARPSRPLADKGRQQEIEKSLQQVRYKLGNEQHAGITH</sequence>
<keyword evidence="1" id="KW-0732">Signal</keyword>
<proteinExistence type="predicted"/>
<keyword evidence="3" id="KW-1185">Reference proteome</keyword>
<dbReference type="AlphaFoldDB" id="A0A1I3ZBI2"/>
<evidence type="ECO:0000256" key="1">
    <source>
        <dbReference type="SAM" id="SignalP"/>
    </source>
</evidence>
<dbReference type="EMBL" id="FOSH01000010">
    <property type="protein sequence ID" value="SFK41372.1"/>
    <property type="molecule type" value="Genomic_DNA"/>
</dbReference>
<dbReference type="Proteomes" id="UP000198924">
    <property type="component" value="Unassembled WGS sequence"/>
</dbReference>
<gene>
    <name evidence="2" type="ORF">SAMN04488079_11069</name>
</gene>
<protein>
    <submittedName>
        <fullName evidence="2">Tetratricopeptide repeat</fullName>
    </submittedName>
</protein>
<evidence type="ECO:0000313" key="3">
    <source>
        <dbReference type="Proteomes" id="UP000198924"/>
    </source>
</evidence>
<dbReference type="Gene3D" id="1.25.40.10">
    <property type="entry name" value="Tetratricopeptide repeat domain"/>
    <property type="match status" value="1"/>
</dbReference>
<dbReference type="InterPro" id="IPR011990">
    <property type="entry name" value="TPR-like_helical_dom_sf"/>
</dbReference>